<dbReference type="PIRSF" id="PIRSF001589">
    <property type="entry name" value="Asn_synthetase_glu-h"/>
    <property type="match status" value="1"/>
</dbReference>
<keyword evidence="10" id="KW-1185">Reference proteome</keyword>
<proteinExistence type="inferred from homology"/>
<evidence type="ECO:0000256" key="3">
    <source>
        <dbReference type="ARBA" id="ARBA00012737"/>
    </source>
</evidence>
<reference evidence="9 10" key="1">
    <citation type="submission" date="2020-04" db="EMBL/GenBank/DDBJ databases">
        <title>Draft Whole-Genome sequence of Marichromatium bheemlicum DSM 18632, type strain.</title>
        <authorList>
            <person name="Kyndt J.A."/>
            <person name="Meyer T.E."/>
        </authorList>
    </citation>
    <scope>NUCLEOTIDE SEQUENCE [LARGE SCALE GENOMIC DNA]</scope>
    <source>
        <strain evidence="9 10">DSM 18632</strain>
    </source>
</reference>
<evidence type="ECO:0000259" key="8">
    <source>
        <dbReference type="Pfam" id="PF13537"/>
    </source>
</evidence>
<feature type="domain" description="Glutamine amidotransferase type-2" evidence="8">
    <location>
        <begin position="82"/>
        <end position="140"/>
    </location>
</feature>
<keyword evidence="5" id="KW-0067">ATP-binding</keyword>
<dbReference type="InterPro" id="IPR029055">
    <property type="entry name" value="Ntn_hydrolases_N"/>
</dbReference>
<dbReference type="Proteomes" id="UP000740754">
    <property type="component" value="Unassembled WGS sequence"/>
</dbReference>
<evidence type="ECO:0000313" key="10">
    <source>
        <dbReference type="Proteomes" id="UP000740754"/>
    </source>
</evidence>
<comment type="catalytic activity">
    <reaction evidence="6">
        <text>L-aspartate + L-glutamine + ATP + H2O = L-asparagine + L-glutamate + AMP + diphosphate + H(+)</text>
        <dbReference type="Rhea" id="RHEA:12228"/>
        <dbReference type="ChEBI" id="CHEBI:15377"/>
        <dbReference type="ChEBI" id="CHEBI:15378"/>
        <dbReference type="ChEBI" id="CHEBI:29985"/>
        <dbReference type="ChEBI" id="CHEBI:29991"/>
        <dbReference type="ChEBI" id="CHEBI:30616"/>
        <dbReference type="ChEBI" id="CHEBI:33019"/>
        <dbReference type="ChEBI" id="CHEBI:58048"/>
        <dbReference type="ChEBI" id="CHEBI:58359"/>
        <dbReference type="ChEBI" id="CHEBI:456215"/>
        <dbReference type="EC" id="6.3.5.4"/>
    </reaction>
</comment>
<dbReference type="Pfam" id="PF00733">
    <property type="entry name" value="Asn_synthase"/>
    <property type="match status" value="1"/>
</dbReference>
<name>A0ABX1I745_9GAMM</name>
<evidence type="ECO:0000256" key="4">
    <source>
        <dbReference type="ARBA" id="ARBA00022741"/>
    </source>
</evidence>
<dbReference type="InterPro" id="IPR014729">
    <property type="entry name" value="Rossmann-like_a/b/a_fold"/>
</dbReference>
<dbReference type="EC" id="6.3.5.4" evidence="3"/>
<evidence type="ECO:0000313" key="9">
    <source>
        <dbReference type="EMBL" id="NKN33395.1"/>
    </source>
</evidence>
<comment type="pathway">
    <text evidence="1">Amino-acid biosynthesis; L-asparagine biosynthesis; L-asparagine from L-aspartate (L-Gln route): step 1/1.</text>
</comment>
<dbReference type="InterPro" id="IPR051786">
    <property type="entry name" value="ASN_synthetase/amidase"/>
</dbReference>
<sequence length="612" mass="67472">MQQCCGWMPADRRPFGEIRQGVERLIDAAGPGLRLVGGDDGGLAAAVGVDLAESAELMLVVAGRPRFARDGPPASPRSAATLLTRWQAQGRALLEQLYGPFALAVIDRRTGTLTLAIDRLGIHSLAFAATTRGAVFATRADRVAAHPEVAAALSPQGLFHYLYFYQVPAPGTVFEGVEKLLPAEWVEIDAGGGVRRGFYWRLDYRDAPRHDFEVQREHFHALLRASLGRARGDDRVAAFLSGGTDSSTVAGVLTELQGAPARTYSIGFAAEGFDEMEYARLAAGHFGLDAREYYLTPDDVLATIPLIATTYDEPFANESAVSAYHCARLAAADGYRVMLGGDGGDEIFGGNERYAKQGVFELYGALPAPLRRGLVDPLAALPGMGAWWGGRKLQSYVRQARIPLPERMESYNFVHRQPLAEMFTADFLAAIDPAAPAALLRDPYNRAASDSYINRMLHLDLKFTLADNDLRKVSAMAAAAGVEVRYPLIDDAMVEFSGEVPPDWKVRRGYLRWFFKHALKGYLPDAIIDKRKHGFGLPFGVWVREHGPLRERVSDRLADSQRRGWLQPGYVERLRHAHEAEHATYFGKMLWVLVTLEEWLDAQPDRVARGHG</sequence>
<keyword evidence="4" id="KW-0547">Nucleotide-binding</keyword>
<dbReference type="InterPro" id="IPR006426">
    <property type="entry name" value="Asn_synth_AEB"/>
</dbReference>
<evidence type="ECO:0000256" key="5">
    <source>
        <dbReference type="ARBA" id="ARBA00022840"/>
    </source>
</evidence>
<evidence type="ECO:0000256" key="2">
    <source>
        <dbReference type="ARBA" id="ARBA00005752"/>
    </source>
</evidence>
<evidence type="ECO:0000256" key="1">
    <source>
        <dbReference type="ARBA" id="ARBA00005187"/>
    </source>
</evidence>
<dbReference type="RefSeq" id="WP_168668905.1">
    <property type="nucleotide sequence ID" value="NZ_JAAXKX010000011.1"/>
</dbReference>
<dbReference type="PANTHER" id="PTHR43284:SF1">
    <property type="entry name" value="ASPARAGINE SYNTHETASE"/>
    <property type="match status" value="1"/>
</dbReference>
<comment type="similarity">
    <text evidence="2">Belongs to the asparagine synthetase family.</text>
</comment>
<accession>A0ABX1I745</accession>
<dbReference type="CDD" id="cd01991">
    <property type="entry name" value="Asn_synthase_B_C"/>
    <property type="match status" value="1"/>
</dbReference>
<dbReference type="SUPFAM" id="SSF56235">
    <property type="entry name" value="N-terminal nucleophile aminohydrolases (Ntn hydrolases)"/>
    <property type="match status" value="1"/>
</dbReference>
<dbReference type="InterPro" id="IPR001962">
    <property type="entry name" value="Asn_synthase"/>
</dbReference>
<dbReference type="PANTHER" id="PTHR43284">
    <property type="entry name" value="ASPARAGINE SYNTHETASE (GLUTAMINE-HYDROLYZING)"/>
    <property type="match status" value="1"/>
</dbReference>
<gene>
    <name evidence="9" type="ORF">HF203_09185</name>
</gene>
<protein>
    <recommendedName>
        <fullName evidence="3">asparagine synthase (glutamine-hydrolyzing)</fullName>
        <ecNumber evidence="3">6.3.5.4</ecNumber>
    </recommendedName>
</protein>
<feature type="domain" description="Asparagine synthetase" evidence="7">
    <location>
        <begin position="221"/>
        <end position="600"/>
    </location>
</feature>
<dbReference type="EMBL" id="JAAXKX010000011">
    <property type="protein sequence ID" value="NKN33395.1"/>
    <property type="molecule type" value="Genomic_DNA"/>
</dbReference>
<comment type="caution">
    <text evidence="9">The sequence shown here is derived from an EMBL/GenBank/DDBJ whole genome shotgun (WGS) entry which is preliminary data.</text>
</comment>
<dbReference type="Gene3D" id="3.40.50.620">
    <property type="entry name" value="HUPs"/>
    <property type="match status" value="1"/>
</dbReference>
<dbReference type="Gene3D" id="3.60.20.10">
    <property type="entry name" value="Glutamine Phosphoribosylpyrophosphate, subunit 1, domain 1"/>
    <property type="match status" value="1"/>
</dbReference>
<dbReference type="SUPFAM" id="SSF52402">
    <property type="entry name" value="Adenine nucleotide alpha hydrolases-like"/>
    <property type="match status" value="1"/>
</dbReference>
<dbReference type="InterPro" id="IPR017932">
    <property type="entry name" value="GATase_2_dom"/>
</dbReference>
<evidence type="ECO:0000259" key="7">
    <source>
        <dbReference type="Pfam" id="PF00733"/>
    </source>
</evidence>
<evidence type="ECO:0000256" key="6">
    <source>
        <dbReference type="ARBA" id="ARBA00048741"/>
    </source>
</evidence>
<organism evidence="9 10">
    <name type="scientific">Marichromatium bheemlicum</name>
    <dbReference type="NCBI Taxonomy" id="365339"/>
    <lineage>
        <taxon>Bacteria</taxon>
        <taxon>Pseudomonadati</taxon>
        <taxon>Pseudomonadota</taxon>
        <taxon>Gammaproteobacteria</taxon>
        <taxon>Chromatiales</taxon>
        <taxon>Chromatiaceae</taxon>
        <taxon>Marichromatium</taxon>
    </lineage>
</organism>
<dbReference type="Pfam" id="PF13537">
    <property type="entry name" value="GATase_7"/>
    <property type="match status" value="1"/>
</dbReference>